<evidence type="ECO:0000256" key="8">
    <source>
        <dbReference type="SAM" id="Phobius"/>
    </source>
</evidence>
<gene>
    <name evidence="10" type="primary">xrtD</name>
    <name evidence="10" type="ORF">AABB31_23110</name>
</gene>
<dbReference type="NCBIfam" id="TIGR04178">
    <property type="entry name" value="exo_archaeo"/>
    <property type="match status" value="1"/>
</dbReference>
<feature type="transmembrane region" description="Helical" evidence="8">
    <location>
        <begin position="268"/>
        <end position="288"/>
    </location>
</feature>
<feature type="transmembrane region" description="Helical" evidence="8">
    <location>
        <begin position="108"/>
        <end position="125"/>
    </location>
</feature>
<name>A0ABZ3JCT4_9RHOB</name>
<feature type="transmembrane region" description="Helical" evidence="8">
    <location>
        <begin position="199"/>
        <end position="217"/>
    </location>
</feature>
<dbReference type="Pfam" id="PF09721">
    <property type="entry name" value="Exosortase_EpsH"/>
    <property type="match status" value="1"/>
</dbReference>
<dbReference type="NCBIfam" id="TIGR02602">
    <property type="entry name" value="8TM_EpsH"/>
    <property type="match status" value="1"/>
</dbReference>
<keyword evidence="4 8" id="KW-0812">Transmembrane</keyword>
<dbReference type="InterPro" id="IPR026392">
    <property type="entry name" value="Exo/Archaeosortase_dom"/>
</dbReference>
<evidence type="ECO:0000256" key="2">
    <source>
        <dbReference type="ARBA" id="ARBA00022475"/>
    </source>
</evidence>
<dbReference type="Pfam" id="PF11984">
    <property type="entry name" value="DUF3485"/>
    <property type="match status" value="1"/>
</dbReference>
<reference evidence="10 11" key="2">
    <citation type="submission" date="2024-08" db="EMBL/GenBank/DDBJ databases">
        <title>Phylogenomic analyses of a clade within the roseobacter group suggest taxonomic reassignments of species of the genera Aestuariivita, Citreicella, Loktanella, Nautella, Pelagibaca, Ruegeria, Thalassobius, Thiobacimonas and Tropicibacter, and the proposal o.</title>
        <authorList>
            <person name="Jeon C.O."/>
        </authorList>
    </citation>
    <scope>NUCLEOTIDE SEQUENCE [LARGE SCALE GENOMIC DNA]</scope>
    <source>
        <strain evidence="10 11">SS1-5</strain>
    </source>
</reference>
<feature type="transmembrane region" description="Helical" evidence="8">
    <location>
        <begin position="82"/>
        <end position="102"/>
    </location>
</feature>
<keyword evidence="5 10" id="KW-0378">Hydrolase</keyword>
<keyword evidence="2" id="KW-1003">Cell membrane</keyword>
<evidence type="ECO:0000259" key="9">
    <source>
        <dbReference type="Pfam" id="PF11984"/>
    </source>
</evidence>
<organism evidence="10 11">
    <name type="scientific">Yoonia rhodophyticola</name>
    <dbReference type="NCBI Taxonomy" id="3137370"/>
    <lineage>
        <taxon>Bacteria</taxon>
        <taxon>Pseudomonadati</taxon>
        <taxon>Pseudomonadota</taxon>
        <taxon>Alphaproteobacteria</taxon>
        <taxon>Rhodobacterales</taxon>
        <taxon>Paracoccaceae</taxon>
        <taxon>Yoonia</taxon>
    </lineage>
</organism>
<dbReference type="InterPro" id="IPR013426">
    <property type="entry name" value="EpsH-like"/>
</dbReference>
<feature type="transmembrane region" description="Helical" evidence="8">
    <location>
        <begin position="321"/>
        <end position="339"/>
    </location>
</feature>
<feature type="domain" description="Methanolan biosynthesis EpsI" evidence="9">
    <location>
        <begin position="326"/>
        <end position="527"/>
    </location>
</feature>
<evidence type="ECO:0000256" key="3">
    <source>
        <dbReference type="ARBA" id="ARBA00022670"/>
    </source>
</evidence>
<dbReference type="Proteomes" id="UP001470809">
    <property type="component" value="Chromosome"/>
</dbReference>
<dbReference type="InterPro" id="IPR014263">
    <property type="entry name" value="Methanolan_biosynth_EpsI"/>
</dbReference>
<evidence type="ECO:0000256" key="5">
    <source>
        <dbReference type="ARBA" id="ARBA00022801"/>
    </source>
</evidence>
<dbReference type="RefSeq" id="WP_373635712.1">
    <property type="nucleotide sequence ID" value="NZ_CP151767.2"/>
</dbReference>
<dbReference type="EC" id="3.4.22.-" evidence="10"/>
<dbReference type="EMBL" id="CP151767">
    <property type="protein sequence ID" value="XFU26773.1"/>
    <property type="molecule type" value="Genomic_DNA"/>
</dbReference>
<keyword evidence="11" id="KW-1185">Reference proteome</keyword>
<keyword evidence="3" id="KW-0645">Protease</keyword>
<protein>
    <submittedName>
        <fullName evidence="10">VPLPA-CTERM-specific exosortase XrtD</fullName>
        <ecNumber evidence="10">3.4.22.-</ecNumber>
    </submittedName>
</protein>
<keyword evidence="6 8" id="KW-1133">Transmembrane helix</keyword>
<evidence type="ECO:0000313" key="10">
    <source>
        <dbReference type="EMBL" id="XFU26773.1"/>
    </source>
</evidence>
<dbReference type="NCBIfam" id="TIGR04152">
    <property type="entry name" value="exosort_VPLPA"/>
    <property type="match status" value="1"/>
</dbReference>
<dbReference type="GO" id="GO:0016787">
    <property type="term" value="F:hydrolase activity"/>
    <property type="evidence" value="ECO:0007669"/>
    <property type="project" value="UniProtKB-KW"/>
</dbReference>
<feature type="transmembrane region" description="Helical" evidence="8">
    <location>
        <begin position="226"/>
        <end position="248"/>
    </location>
</feature>
<proteinExistence type="predicted"/>
<evidence type="ECO:0000256" key="7">
    <source>
        <dbReference type="ARBA" id="ARBA00023136"/>
    </source>
</evidence>
<dbReference type="InterPro" id="IPR026491">
    <property type="entry name" value="ExosortD_VPLPA"/>
</dbReference>
<feature type="transmembrane region" description="Helical" evidence="8">
    <location>
        <begin position="137"/>
        <end position="154"/>
    </location>
</feature>
<evidence type="ECO:0000313" key="11">
    <source>
        <dbReference type="Proteomes" id="UP001470809"/>
    </source>
</evidence>
<evidence type="ECO:0000256" key="1">
    <source>
        <dbReference type="ARBA" id="ARBA00004651"/>
    </source>
</evidence>
<evidence type="ECO:0000256" key="6">
    <source>
        <dbReference type="ARBA" id="ARBA00022989"/>
    </source>
</evidence>
<sequence length="531" mass="58332">MSDSHTLSQSRLIPGAFATRGMFWFVLMVIAATVFFFDGIRELFVAWQLPEYSHGPIIPLLSLLLFLRQLKTEPIHHTPVTDRGPGIALLVFALLLAFAGKIIGIGDIVTYALILWVGAVLLICFGWKQGKAFWPPVFHLIYMLPLPGALYYGLSTYLQGVSSELGVYFLRLLNVPVFLEGNIIDLGVYKLHVAEACSGLRYLFPILSFSYIFAVLYRGSNWHKAILLLAAAPITVLMNSVRIAIAGVIVNQYGVSHLEGFSHFFEGWVIFVACIALLFLLAWALLFFRKDRVSLPQALDLDTSGLGAQAMRLQYIQPSRALIGGAIALAVLAAVWQAIPAREPVTVARDPFALFPTSVGAWDTGAQRSLDPAIEQILAADDYYSTEMRHASSGASVDLFLAWYANQENGGVHSPEVCLPGGGWEIAALEQIDAPFAADAPFRLNRAIIQKDATRMLVYYWFEQQGQRTASGLTAKLQLLQGKIANGRNDSAIVRIITPIEGAGDMPNAEARLNDIGRDLIGQLPRFIPDV</sequence>
<feature type="transmembrane region" description="Helical" evidence="8">
    <location>
        <begin position="21"/>
        <end position="40"/>
    </location>
</feature>
<comment type="subcellular location">
    <subcellularLocation>
        <location evidence="1">Cell membrane</location>
        <topology evidence="1">Multi-pass membrane protein</topology>
    </subcellularLocation>
</comment>
<dbReference type="InterPro" id="IPR019127">
    <property type="entry name" value="Exosortase"/>
</dbReference>
<accession>A0ABZ3JCT4</accession>
<reference evidence="11" key="1">
    <citation type="submission" date="2024-04" db="EMBL/GenBank/DDBJ databases">
        <title>Phylogenomic analyses of a clade within the roseobacter group suggest taxonomic reassignments of species of the genera Aestuariivita, Citreicella, Loktanella, Nautella, Pelagibaca, Ruegeria, Thalassobius, Thiobacimonas and Tropicibacter, and the proposal o.</title>
        <authorList>
            <person name="Jeon C.O."/>
        </authorList>
    </citation>
    <scope>NUCLEOTIDE SEQUENCE [LARGE SCALE GENOMIC DNA]</scope>
    <source>
        <strain evidence="11">SS1-5</strain>
    </source>
</reference>
<dbReference type="NCBIfam" id="TIGR02914">
    <property type="entry name" value="EpsI_fam"/>
    <property type="match status" value="1"/>
</dbReference>
<keyword evidence="7 8" id="KW-0472">Membrane</keyword>
<evidence type="ECO:0000256" key="4">
    <source>
        <dbReference type="ARBA" id="ARBA00022692"/>
    </source>
</evidence>